<keyword evidence="1" id="KW-1133">Transmembrane helix</keyword>
<keyword evidence="1" id="KW-0812">Transmembrane</keyword>
<evidence type="ECO:0000256" key="2">
    <source>
        <dbReference type="SAM" id="SignalP"/>
    </source>
</evidence>
<protein>
    <recommendedName>
        <fullName evidence="3">Endonuclease/exonuclease/phosphatase domain-containing protein</fullName>
    </recommendedName>
</protein>
<evidence type="ECO:0000259" key="3">
    <source>
        <dbReference type="Pfam" id="PF03372"/>
    </source>
</evidence>
<dbReference type="Gene3D" id="3.60.10.10">
    <property type="entry name" value="Endonuclease/exonuclease/phosphatase"/>
    <property type="match status" value="1"/>
</dbReference>
<dbReference type="InterPro" id="IPR036691">
    <property type="entry name" value="Endo/exonu/phosph_ase_sf"/>
</dbReference>
<evidence type="ECO:0000256" key="1">
    <source>
        <dbReference type="SAM" id="Phobius"/>
    </source>
</evidence>
<dbReference type="GO" id="GO:0006506">
    <property type="term" value="P:GPI anchor biosynthetic process"/>
    <property type="evidence" value="ECO:0007669"/>
    <property type="project" value="TreeGrafter"/>
</dbReference>
<keyword evidence="1" id="KW-0472">Membrane</keyword>
<comment type="caution">
    <text evidence="4">The sequence shown here is derived from an EMBL/GenBank/DDBJ whole genome shotgun (WGS) entry which is preliminary data.</text>
</comment>
<reference evidence="4" key="1">
    <citation type="submission" date="2023-01" db="EMBL/GenBank/DDBJ databases">
        <title>Genome assembly of the deep-sea coral Lophelia pertusa.</title>
        <authorList>
            <person name="Herrera S."/>
            <person name="Cordes E."/>
        </authorList>
    </citation>
    <scope>NUCLEOTIDE SEQUENCE</scope>
    <source>
        <strain evidence="4">USNM1676648</strain>
        <tissue evidence="4">Polyp</tissue>
    </source>
</reference>
<dbReference type="InterPro" id="IPR051916">
    <property type="entry name" value="GPI-anchor_lipid_remodeler"/>
</dbReference>
<dbReference type="EMBL" id="MU826358">
    <property type="protein sequence ID" value="KAJ7379332.1"/>
    <property type="molecule type" value="Genomic_DNA"/>
</dbReference>
<name>A0A9X0CX90_9CNID</name>
<dbReference type="Proteomes" id="UP001163046">
    <property type="component" value="Unassembled WGS sequence"/>
</dbReference>
<feature type="transmembrane region" description="Helical" evidence="1">
    <location>
        <begin position="385"/>
        <end position="408"/>
    </location>
</feature>
<dbReference type="PANTHER" id="PTHR14859">
    <property type="entry name" value="CALCOFLUOR WHITE HYPERSENSITIVE PROTEIN PRECURSOR"/>
    <property type="match status" value="1"/>
</dbReference>
<dbReference type="InterPro" id="IPR005135">
    <property type="entry name" value="Endo/exonuclease/phosphatase"/>
</dbReference>
<organism evidence="4 5">
    <name type="scientific">Desmophyllum pertusum</name>
    <dbReference type="NCBI Taxonomy" id="174260"/>
    <lineage>
        <taxon>Eukaryota</taxon>
        <taxon>Metazoa</taxon>
        <taxon>Cnidaria</taxon>
        <taxon>Anthozoa</taxon>
        <taxon>Hexacorallia</taxon>
        <taxon>Scleractinia</taxon>
        <taxon>Caryophylliina</taxon>
        <taxon>Caryophylliidae</taxon>
        <taxon>Desmophyllum</taxon>
    </lineage>
</organism>
<dbReference type="GO" id="GO:0005783">
    <property type="term" value="C:endoplasmic reticulum"/>
    <property type="evidence" value="ECO:0007669"/>
    <property type="project" value="TreeGrafter"/>
</dbReference>
<feature type="domain" description="Endonuclease/exonuclease/phosphatase" evidence="3">
    <location>
        <begin position="36"/>
        <end position="265"/>
    </location>
</feature>
<feature type="chain" id="PRO_5040800091" description="Endonuclease/exonuclease/phosphatase domain-containing protein" evidence="2">
    <location>
        <begin position="25"/>
        <end position="445"/>
    </location>
</feature>
<dbReference type="SUPFAM" id="SSF56219">
    <property type="entry name" value="DNase I-like"/>
    <property type="match status" value="1"/>
</dbReference>
<proteinExistence type="predicted"/>
<dbReference type="OrthoDB" id="387657at2759"/>
<keyword evidence="5" id="KW-1185">Reference proteome</keyword>
<feature type="signal peptide" evidence="2">
    <location>
        <begin position="1"/>
        <end position="24"/>
    </location>
</feature>
<feature type="transmembrane region" description="Helical" evidence="1">
    <location>
        <begin position="349"/>
        <end position="373"/>
    </location>
</feature>
<dbReference type="PANTHER" id="PTHR14859:SF16">
    <property type="entry name" value="ENDONUCLEASE_EXONUCLEASE_PHOSPHATASE DOMAIN-CONTAINING PROTEIN"/>
    <property type="match status" value="1"/>
</dbReference>
<accession>A0A9X0CX90</accession>
<dbReference type="AlphaFoldDB" id="A0A9X0CX90"/>
<dbReference type="Pfam" id="PF03372">
    <property type="entry name" value="Exo_endo_phos"/>
    <property type="match status" value="1"/>
</dbReference>
<dbReference type="GO" id="GO:0016020">
    <property type="term" value="C:membrane"/>
    <property type="evidence" value="ECO:0007669"/>
    <property type="project" value="GOC"/>
</dbReference>
<evidence type="ECO:0000313" key="5">
    <source>
        <dbReference type="Proteomes" id="UP001163046"/>
    </source>
</evidence>
<gene>
    <name evidence="4" type="ORF">OS493_016566</name>
</gene>
<dbReference type="GO" id="GO:0003824">
    <property type="term" value="F:catalytic activity"/>
    <property type="evidence" value="ECO:0007669"/>
    <property type="project" value="InterPro"/>
</dbReference>
<evidence type="ECO:0000313" key="4">
    <source>
        <dbReference type="EMBL" id="KAJ7379332.1"/>
    </source>
</evidence>
<sequence length="445" mass="50644">MAARIYMFLIFFTEIFFIDRGVFGHRIITVANYNIWNVMFQWDTRKQFIAEMVRADANDQRNQLTELQELIPQYRHLVYHPVAMVTPPLGRREPPGWEMEGLGLLSKHPIIMSHVVNLTVGKGSVDSNRRVVLHVQVDINGDELDLTVVHLSYDKTQQCQNAIDVINYIASMGSERSVLLGDFNAYNDFPWPVNGIMKGSFDQGGSCHASRNFQPQGSNQGYGFVDAWVTVNGNSLGYTFSNMPEPGLVSRPDRILVSVTGLQVMSAEIHGDGKIYQQKYSLQNKWQRLKTAFWMAKETTYGPRFKYTCHQDCGPHGSCRCGVCVKGGDQNNCELPFCYECDTEHYNSLILIGVLYATTVIFILYILVKTLLIRCFVRTRRLSRVLFLCSNRTLGLFVIALMIVLYFITVSSLGDTLETVNGRITEEMFPSDHMMVATKLKLTYR</sequence>
<keyword evidence="2" id="KW-0732">Signal</keyword>